<dbReference type="SUPFAM" id="SSF52151">
    <property type="entry name" value="FabD/lysophospholipase-like"/>
    <property type="match status" value="1"/>
</dbReference>
<dbReference type="InterPro" id="IPR002110">
    <property type="entry name" value="Ankyrin_rpt"/>
</dbReference>
<dbReference type="Gene3D" id="3.40.1090.10">
    <property type="entry name" value="Cytosolic phospholipase A2 catalytic domain"/>
    <property type="match status" value="1"/>
</dbReference>
<proteinExistence type="predicted"/>
<dbReference type="PROSITE" id="PS50297">
    <property type="entry name" value="ANK_REP_REGION"/>
    <property type="match status" value="1"/>
</dbReference>
<feature type="repeat" description="ANK" evidence="2">
    <location>
        <begin position="803"/>
        <end position="828"/>
    </location>
</feature>
<dbReference type="InterPro" id="IPR036770">
    <property type="entry name" value="Ankyrin_rpt-contain_sf"/>
</dbReference>
<reference evidence="4" key="1">
    <citation type="submission" date="2019-04" db="EMBL/GenBank/DDBJ databases">
        <title>Sequencing of skin fungus with MAO and IRED activity.</title>
        <authorList>
            <person name="Marsaioli A.J."/>
            <person name="Bonatto J.M.C."/>
            <person name="Reis Junior O."/>
        </authorList>
    </citation>
    <scope>NUCLEOTIDE SEQUENCE</scope>
    <source>
        <strain evidence="4">30M1</strain>
    </source>
</reference>
<evidence type="ECO:0000313" key="5">
    <source>
        <dbReference type="Proteomes" id="UP000801428"/>
    </source>
</evidence>
<gene>
    <name evidence="4" type="ORF">E8E13_002871</name>
</gene>
<feature type="domain" description="Nephrocystin 3-like N-terminal" evidence="3">
    <location>
        <begin position="213"/>
        <end position="356"/>
    </location>
</feature>
<dbReference type="OrthoDB" id="1658288at2759"/>
<dbReference type="InterPro" id="IPR016035">
    <property type="entry name" value="Acyl_Trfase/lysoPLipase"/>
</dbReference>
<dbReference type="PROSITE" id="PS50088">
    <property type="entry name" value="ANK_REPEAT"/>
    <property type="match status" value="2"/>
</dbReference>
<dbReference type="InterPro" id="IPR056884">
    <property type="entry name" value="NPHP3-like_N"/>
</dbReference>
<evidence type="ECO:0000256" key="2">
    <source>
        <dbReference type="PROSITE-ProRule" id="PRU00023"/>
    </source>
</evidence>
<name>A0A9P4T9K2_CURKU</name>
<sequence>MGYSGGDPLNDGLVRKCKVFVCARAVETNSTSRLRSYDLPHEPYIGEPPTITQAAMATSAAVSFFDPIHIGNRKYLDAGLGTNNPVDEVEEEACEIWCRKRRLGELQTRATCFVSIGTGHPGNQPIKDRVDKFLMKTLREIATETETTARKSENKWAQQMENKTYFRFNVDHGLDEVGLEEYTKEGTIESVTDAYLKTRRVQMDLDNCTQALVSKQFGSGKTFIATTVVEEISASQFVGHFFFQSSDCDRMTALALFRALIPQMIAYLDALKLECASNIQTSLTRYFGPKARPPTLDEVFKKCFLRLHSFMIAHRIPVLYLIDGLHECEGDEINQVLQRFQELVSYGDAKVFITSREVPHVTDFITYTITVVIAAEDTQEDIRKLIDWKMSSQQHRVLQNNDKLARSVKRALNNRAHLMFLWVMLQLESICRCKTEDEVHTALHDLPPDLDSLYAARFSKVTSAIGIQALRWIYCVPRSFKIAELCEFLAIDPDLGNLQQERVVDESVILEDCFNLVYVNINDEVVLVHHSFRRFLQSGSSSSSSKSPKWNWEDEQSKLARLCLKYMTGPDFVLTMQHRSEKMTISYDGRSFVEQVFGMPRILQTKFNWRPHTISISQQDFGVFRKDSFKTLHALSFARDNWLPLTRHITTSAAHWAMFLELALAPSERFRFHPWECQAQSMQAHYSKVLGWSIAHSHWPLLQALFQARSPKPVKEIYDVPLPDYRNLLPLHLAARIQKNATATFVKYDEVIFENILSRAKQQKDDRQYTMLHHAAETGNDWVPRLVAPHTRNLRDIEAMDDHNRTPLATAALSGRHEMLRILLSFGAAYDKTYWAEDSSEKLERPLMGAAKNGHLLAVQILLAAHAEPNANDSRQMTALHYAAGNLTNQSGKIIEHLLQSGADHLREDFCDRTAIEIACVKGNVSAVEQLMSPLRTVERVIPEFIHRAVKARHETVVRTFIEAGGFYSFSHSLLSQLDAVRRTDLQSYICFLRDCGVDFNATDAQNQTPLMLALRSSCLRLAKALISLEGSNLRSQDNDGDTALHFAATSSPDLTQLLIDKDSTGLDVHNLSGLTPLSHILISLKAEDVLTAGQWRTKLTSEQFTNAIDSLKNFQVPRSTGLNLLGPRIADFIRRVVENLQFFSRIIRIPPQHIMFKIDKGGASEEIYMVRQTFRSMEIKPQSESSTYQKCCYRRYGVQTTLASFGFDTGTFRNAKLRICLIAKED</sequence>
<evidence type="ECO:0000313" key="4">
    <source>
        <dbReference type="EMBL" id="KAF2997863.1"/>
    </source>
</evidence>
<comment type="caution">
    <text evidence="4">The sequence shown here is derived from an EMBL/GenBank/DDBJ whole genome shotgun (WGS) entry which is preliminary data.</text>
</comment>
<feature type="repeat" description="ANK" evidence="2">
    <location>
        <begin position="842"/>
        <end position="874"/>
    </location>
</feature>
<dbReference type="Gene3D" id="1.25.40.20">
    <property type="entry name" value="Ankyrin repeat-containing domain"/>
    <property type="match status" value="2"/>
</dbReference>
<keyword evidence="1" id="KW-0677">Repeat</keyword>
<protein>
    <recommendedName>
        <fullName evidence="3">Nephrocystin 3-like N-terminal domain-containing protein</fullName>
    </recommendedName>
</protein>
<keyword evidence="2" id="KW-0040">ANK repeat</keyword>
<evidence type="ECO:0000256" key="1">
    <source>
        <dbReference type="ARBA" id="ARBA00022737"/>
    </source>
</evidence>
<dbReference type="EMBL" id="SWKU01000021">
    <property type="protein sequence ID" value="KAF2997863.1"/>
    <property type="molecule type" value="Genomic_DNA"/>
</dbReference>
<dbReference type="Proteomes" id="UP000801428">
    <property type="component" value="Unassembled WGS sequence"/>
</dbReference>
<organism evidence="4 5">
    <name type="scientific">Curvularia kusanoi</name>
    <name type="common">Cochliobolus kusanoi</name>
    <dbReference type="NCBI Taxonomy" id="90978"/>
    <lineage>
        <taxon>Eukaryota</taxon>
        <taxon>Fungi</taxon>
        <taxon>Dikarya</taxon>
        <taxon>Ascomycota</taxon>
        <taxon>Pezizomycotina</taxon>
        <taxon>Dothideomycetes</taxon>
        <taxon>Pleosporomycetidae</taxon>
        <taxon>Pleosporales</taxon>
        <taxon>Pleosporineae</taxon>
        <taxon>Pleosporaceae</taxon>
        <taxon>Curvularia</taxon>
    </lineage>
</organism>
<dbReference type="PANTHER" id="PTHR10039">
    <property type="entry name" value="AMELOGENIN"/>
    <property type="match status" value="1"/>
</dbReference>
<dbReference type="AlphaFoldDB" id="A0A9P4T9K2"/>
<dbReference type="Pfam" id="PF24883">
    <property type="entry name" value="NPHP3_N"/>
    <property type="match status" value="1"/>
</dbReference>
<evidence type="ECO:0000259" key="3">
    <source>
        <dbReference type="Pfam" id="PF24883"/>
    </source>
</evidence>
<accession>A0A9P4T9K2</accession>
<keyword evidence="5" id="KW-1185">Reference proteome</keyword>
<dbReference type="Pfam" id="PF12796">
    <property type="entry name" value="Ank_2"/>
    <property type="match status" value="3"/>
</dbReference>
<dbReference type="SMART" id="SM00248">
    <property type="entry name" value="ANK"/>
    <property type="match status" value="6"/>
</dbReference>
<dbReference type="SUPFAM" id="SSF48403">
    <property type="entry name" value="Ankyrin repeat"/>
    <property type="match status" value="1"/>
</dbReference>